<dbReference type="Proteomes" id="UP000050836">
    <property type="component" value="Unassembled WGS sequence"/>
</dbReference>
<proteinExistence type="predicted"/>
<dbReference type="InterPro" id="IPR011990">
    <property type="entry name" value="TPR-like_helical_dom_sf"/>
</dbReference>
<reference evidence="1 2" key="1">
    <citation type="submission" date="2015-10" db="EMBL/GenBank/DDBJ databases">
        <title>Genome sequencing and analysis of members of genus Stenotrophomonas.</title>
        <authorList>
            <person name="Patil P.P."/>
            <person name="Midha S."/>
            <person name="Patil P.B."/>
        </authorList>
    </citation>
    <scope>NUCLEOTIDE SEQUENCE [LARGE SCALE GENOMIC DNA]</scope>
    <source>
        <strain evidence="1 2">JCM 9942</strain>
    </source>
</reference>
<evidence type="ECO:0000313" key="1">
    <source>
        <dbReference type="EMBL" id="KRG43441.1"/>
    </source>
</evidence>
<evidence type="ECO:0000313" key="2">
    <source>
        <dbReference type="Proteomes" id="UP000050836"/>
    </source>
</evidence>
<dbReference type="AlphaFoldDB" id="A0A0R0AQW5"/>
<dbReference type="EMBL" id="LLXS01000013">
    <property type="protein sequence ID" value="KRG43441.1"/>
    <property type="molecule type" value="Genomic_DNA"/>
</dbReference>
<protein>
    <submittedName>
        <fullName evidence="1">Uncharacterized protein</fullName>
    </submittedName>
</protein>
<dbReference type="SUPFAM" id="SSF48452">
    <property type="entry name" value="TPR-like"/>
    <property type="match status" value="1"/>
</dbReference>
<keyword evidence="2" id="KW-1185">Reference proteome</keyword>
<comment type="caution">
    <text evidence="1">The sequence shown here is derived from an EMBL/GenBank/DDBJ whole genome shotgun (WGS) entry which is preliminary data.</text>
</comment>
<name>A0A0R0AQW5_9GAMM</name>
<dbReference type="Gene3D" id="1.25.40.10">
    <property type="entry name" value="Tetratricopeptide repeat domain"/>
    <property type="match status" value="1"/>
</dbReference>
<accession>A0A0R0AQW5</accession>
<gene>
    <name evidence="1" type="ORF">ARC78_07090</name>
</gene>
<organism evidence="1 2">
    <name type="scientific">Stenotrophomonas pictorum JCM 9942</name>
    <dbReference type="NCBI Taxonomy" id="1236960"/>
    <lineage>
        <taxon>Bacteria</taxon>
        <taxon>Pseudomonadati</taxon>
        <taxon>Pseudomonadota</taxon>
        <taxon>Gammaproteobacteria</taxon>
        <taxon>Lysobacterales</taxon>
        <taxon>Lysobacteraceae</taxon>
        <taxon>Stenotrophomonas</taxon>
    </lineage>
</organism>
<sequence>MTVGVAVLALLLMLVRQPLADWLWPETKIQQLLDEGERALAEGRLSAPDGSGARERFQAAAALDPDRRDVQDALGRTGQAALQQARHHLAAGDYDAARSALALARQLQLPEREIETIATALQRVKHDGGGVERLLQQAQAAQAQGRLDEGPDSALPLYQQVLAIQPDRMQALEGREDALSDLLLQAKYLARQGKVEDAAQRLYRVEEFDPGHYDLPSARAVLSGALEQARRKAERDFARGRLQAAAAGLRQVLAASPADEAARQGLHRIARAQAAEAVRLAGDFHFDDAEQALVHARALAPGIVEIAAAEQTLARARAAQRSMDSSVPAARRERQLRVLLAQLEQAEAQGQWLLPPGNSAYDRFKAAQALAPRDPRVRQAAARILPAARACLEDNLRGNRLRAARTCLDAWQALAPGDVGLAAARRRLAQRWIAVGSERLGAGDAAFAVQALAQAREVDPATPEINAFAERLRGVQPLR</sequence>